<dbReference type="Pfam" id="PF13038">
    <property type="entry name" value="DUF3899"/>
    <property type="match status" value="1"/>
</dbReference>
<evidence type="ECO:0000313" key="3">
    <source>
        <dbReference type="EMBL" id="CEG24308.1"/>
    </source>
</evidence>
<evidence type="ECO:0000259" key="2">
    <source>
        <dbReference type="Pfam" id="PF13038"/>
    </source>
</evidence>
<feature type="domain" description="DUF3899" evidence="2">
    <location>
        <begin position="33"/>
        <end position="116"/>
    </location>
</feature>
<name>A0A098EPT6_9BACL</name>
<accession>A0A098EPT6</accession>
<organism evidence="3 4">
    <name type="scientific">Planococcus massiliensis</name>
    <dbReference type="NCBI Taxonomy" id="1499687"/>
    <lineage>
        <taxon>Bacteria</taxon>
        <taxon>Bacillati</taxon>
        <taxon>Bacillota</taxon>
        <taxon>Bacilli</taxon>
        <taxon>Bacillales</taxon>
        <taxon>Caryophanaceae</taxon>
        <taxon>Planococcus</taxon>
    </lineage>
</organism>
<dbReference type="RefSeq" id="WP_052653816.1">
    <property type="nucleotide sequence ID" value="NZ_CCXS01000001.1"/>
</dbReference>
<dbReference type="AlphaFoldDB" id="A0A098EPT6"/>
<gene>
    <name evidence="3" type="ORF">BN1080_03330</name>
</gene>
<feature type="transmembrane region" description="Helical" evidence="1">
    <location>
        <begin position="101"/>
        <end position="123"/>
    </location>
</feature>
<keyword evidence="1" id="KW-0472">Membrane</keyword>
<dbReference type="InterPro" id="IPR025007">
    <property type="entry name" value="DUF3899"/>
</dbReference>
<feature type="transmembrane region" description="Helical" evidence="1">
    <location>
        <begin position="34"/>
        <end position="61"/>
    </location>
</feature>
<sequence>MTNKLTILLGSLFISVVFSFLLGGPWNLAKWLDAVFLIGLLLIMAASVMILIEAEFFNAFIKSFKNFFSRVNQKEKYIRESERRTSDAVAYQKIFPIRKDLLLVGIALSLSSLILSSALYYFLS</sequence>
<dbReference type="Proteomes" id="UP000043699">
    <property type="component" value="Unassembled WGS sequence"/>
</dbReference>
<proteinExistence type="predicted"/>
<evidence type="ECO:0000313" key="4">
    <source>
        <dbReference type="Proteomes" id="UP000043699"/>
    </source>
</evidence>
<keyword evidence="1" id="KW-1133">Transmembrane helix</keyword>
<feature type="transmembrane region" description="Helical" evidence="1">
    <location>
        <begin position="7"/>
        <end position="28"/>
    </location>
</feature>
<evidence type="ECO:0000256" key="1">
    <source>
        <dbReference type="SAM" id="Phobius"/>
    </source>
</evidence>
<keyword evidence="1" id="KW-0812">Transmembrane</keyword>
<keyword evidence="4" id="KW-1185">Reference proteome</keyword>
<reference evidence="3 4" key="1">
    <citation type="submission" date="2014-09" db="EMBL/GenBank/DDBJ databases">
        <authorList>
            <person name="Urmite Genomes Urmite Genomes"/>
        </authorList>
    </citation>
    <scope>NUCLEOTIDE SEQUENCE [LARGE SCALE GENOMIC DNA]</scope>
    <source>
        <strain evidence="3 4">ES2</strain>
    </source>
</reference>
<dbReference type="OrthoDB" id="2428269at2"/>
<protein>
    <recommendedName>
        <fullName evidence="2">DUF3899 domain-containing protein</fullName>
    </recommendedName>
</protein>
<dbReference type="EMBL" id="CCXS01000001">
    <property type="protein sequence ID" value="CEG24308.1"/>
    <property type="molecule type" value="Genomic_DNA"/>
</dbReference>